<dbReference type="HOGENOM" id="CLU_846822_0_0_3"/>
<keyword evidence="3" id="KW-1185">Reference proteome</keyword>
<evidence type="ECO:0000256" key="1">
    <source>
        <dbReference type="SAM" id="MobiDB-lite"/>
    </source>
</evidence>
<dbReference type="EMBL" id="GL890825">
    <property type="protein sequence ID" value="EGJ35064.1"/>
    <property type="molecule type" value="Genomic_DNA"/>
</dbReference>
<gene>
    <name evidence="2" type="ORF">LYNGBM3L_11180</name>
</gene>
<accession>F4XKA5</accession>
<reference evidence="3" key="1">
    <citation type="journal article" date="2011" name="Proc. Natl. Acad. Sci. U.S.A.">
        <title>Genomic insights into the physiology and ecology of the marine filamentous cyanobacterium Lyngbya majuscula.</title>
        <authorList>
            <person name="Jones A.C."/>
            <person name="Monroe E.A."/>
            <person name="Podell S."/>
            <person name="Hess W.R."/>
            <person name="Klages S."/>
            <person name="Esquenazi E."/>
            <person name="Niessen S."/>
            <person name="Hoover H."/>
            <person name="Rothmann M."/>
            <person name="Lasken R.S."/>
            <person name="Yates J.R.III."/>
            <person name="Reinhardt R."/>
            <person name="Kube M."/>
            <person name="Burkart M.D."/>
            <person name="Allen E.E."/>
            <person name="Dorrestein P.C."/>
            <person name="Gerwick W.H."/>
            <person name="Gerwick L."/>
        </authorList>
    </citation>
    <scope>NUCLEOTIDE SEQUENCE [LARGE SCALE GENOMIC DNA]</scope>
    <source>
        <strain evidence="3">3L</strain>
    </source>
</reference>
<dbReference type="AlphaFoldDB" id="F4XKA5"/>
<evidence type="ECO:0000313" key="2">
    <source>
        <dbReference type="EMBL" id="EGJ35064.1"/>
    </source>
</evidence>
<proteinExistence type="predicted"/>
<protein>
    <submittedName>
        <fullName evidence="2">Uncharacterized protein</fullName>
    </submittedName>
</protein>
<sequence length="328" mass="35926">MKPDLENRSYTARADHRLGYSVLSTSYHSGQWALLNQVMNRSRVGILPARKSLETGKMPVPPRCPFYKTLKIIPLFSNAGKCTQENGLSTQNSALSLLKRLLIATAVLLAVVPTTTSCSLLERQPRSNSTLVYKGPVRQEVKAGSLIPGTDIRYISRTEEKTAEVLINGQRAFKRSGDSLDWTGSPLRGVEMGLNQRVLVYSEERLQAGGSVSLTVDGVSSKPGWVPQVPDKTNPSLVVYKVPVLYRVKQGETIPGTTLSYTGKTEQGAQLGGLPTGESPYRQRGDSISWRGELRPRVYLDLVVRTAFYNEDRLSVTGFATVILAIGG</sequence>
<name>F4XKA5_9CYAN</name>
<organism evidence="2 3">
    <name type="scientific">Moorena producens 3L</name>
    <dbReference type="NCBI Taxonomy" id="489825"/>
    <lineage>
        <taxon>Bacteria</taxon>
        <taxon>Bacillati</taxon>
        <taxon>Cyanobacteriota</taxon>
        <taxon>Cyanophyceae</taxon>
        <taxon>Coleofasciculales</taxon>
        <taxon>Coleofasciculaceae</taxon>
        <taxon>Moorena</taxon>
    </lineage>
</organism>
<feature type="region of interest" description="Disordered" evidence="1">
    <location>
        <begin position="262"/>
        <end position="286"/>
    </location>
</feature>
<dbReference type="Proteomes" id="UP000003959">
    <property type="component" value="Unassembled WGS sequence"/>
</dbReference>
<evidence type="ECO:0000313" key="3">
    <source>
        <dbReference type="Proteomes" id="UP000003959"/>
    </source>
</evidence>